<evidence type="ECO:0008006" key="4">
    <source>
        <dbReference type="Google" id="ProtNLM"/>
    </source>
</evidence>
<dbReference type="HOGENOM" id="CLU_015256_2_0_1"/>
<feature type="region of interest" description="Disordered" evidence="1">
    <location>
        <begin position="466"/>
        <end position="602"/>
    </location>
</feature>
<feature type="compositionally biased region" description="Acidic residues" evidence="1">
    <location>
        <begin position="1"/>
        <end position="21"/>
    </location>
</feature>
<dbReference type="OrthoDB" id="2316594at2759"/>
<dbReference type="GeneID" id="18912873"/>
<evidence type="ECO:0000256" key="1">
    <source>
        <dbReference type="SAM" id="MobiDB-lite"/>
    </source>
</evidence>
<feature type="compositionally biased region" description="Low complexity" evidence="1">
    <location>
        <begin position="517"/>
        <end position="533"/>
    </location>
</feature>
<dbReference type="AlphaFoldDB" id="K5WB03"/>
<evidence type="ECO:0000313" key="3">
    <source>
        <dbReference type="Proteomes" id="UP000008370"/>
    </source>
</evidence>
<name>K5WB03_PHACS</name>
<protein>
    <recommendedName>
        <fullName evidence="4">Helicase HerA central domain-containing protein</fullName>
    </recommendedName>
</protein>
<keyword evidence="3" id="KW-1185">Reference proteome</keyword>
<sequence>METYYDPELDLLGDDTPEDESTGSMHAFRTAPVFTGDAFASLGSSILPQRALYGRVIAQRATNFPLRLTTPKLYMNTNAPFSALGSGKSHSTSVLLESCLMADSRLGTLPAPLSALVFHFDTAAGGGAVQPCEAAYLATLDNERGGDVTPPTVTVLVLPANIQAMRRVYAGLPSVHVKPLHFSAADISGERLLAMMKVEENTQMPLYMEAIMSILRSMESNFNYTAFRDELKQQKFSSGQKAMLNLRLSLLDSCLEGGNAYNRVSSHFRKGHLTIIDLSSPFMDGSSACGFFDLILGLFVEADVDAAGKLVVLDEAHKYLSDSQTGTSSRLTDSLLSVIRQQRHLATRVVISTQEPTVVPSKFLDLCSFIIAHRFSSPKWLRLLANHVSAAEDAFDELFAKIVSLRTGQAIMFAPNGLGVRDGGAAAHSDGDSGASDDAATVAPIGQGYFHVQSRLRVTRDGGHSILAVSDPESTTRLGRVPGGGKGKERAEPVSFPDWGSANASASVPTDGDRAGEAPAPAETPAEAAAPPGLHRSMEATTLASDSSPSDALADPVTLTPESPAVQPPDVPQQSEQTEAPMPTVSTPAPSVSDTTASPSTSPPVFKLVGDLARFTPLIDYVRQRLSNPQFVLTVKNIRRGFSDTQPLVYGNDIDQVVDEAVQRGLLLRQAHNAQPAVALVPGAIYISVAPASLPAAPEASTFATATPPAQYGATKYALTGHSARFAPLIRYMTQQRDSGFTEITVATIRRRFGESVEEIISDAKQLGMIKDAVNSSKPKVMLVPRVTFTF</sequence>
<accession>K5WB03</accession>
<dbReference type="InterPro" id="IPR027417">
    <property type="entry name" value="P-loop_NTPase"/>
</dbReference>
<dbReference type="RefSeq" id="XP_007396463.1">
    <property type="nucleotide sequence ID" value="XM_007396401.1"/>
</dbReference>
<proteinExistence type="predicted"/>
<feature type="compositionally biased region" description="Low complexity" evidence="1">
    <location>
        <begin position="580"/>
        <end position="602"/>
    </location>
</feature>
<dbReference type="InParanoid" id="K5WB03"/>
<feature type="region of interest" description="Disordered" evidence="1">
    <location>
        <begin position="1"/>
        <end position="23"/>
    </location>
</feature>
<organism evidence="2 3">
    <name type="scientific">Phanerochaete carnosa (strain HHB-10118-sp)</name>
    <name type="common">White-rot fungus</name>
    <name type="synonym">Peniophora carnosa</name>
    <dbReference type="NCBI Taxonomy" id="650164"/>
    <lineage>
        <taxon>Eukaryota</taxon>
        <taxon>Fungi</taxon>
        <taxon>Dikarya</taxon>
        <taxon>Basidiomycota</taxon>
        <taxon>Agaricomycotina</taxon>
        <taxon>Agaricomycetes</taxon>
        <taxon>Polyporales</taxon>
        <taxon>Phanerochaetaceae</taxon>
        <taxon>Phanerochaete</taxon>
    </lineage>
</organism>
<feature type="compositionally biased region" description="Low complexity" evidence="1">
    <location>
        <begin position="540"/>
        <end position="556"/>
    </location>
</feature>
<dbReference type="SUPFAM" id="SSF52540">
    <property type="entry name" value="P-loop containing nucleoside triphosphate hydrolases"/>
    <property type="match status" value="1"/>
</dbReference>
<dbReference type="Proteomes" id="UP000008370">
    <property type="component" value="Unassembled WGS sequence"/>
</dbReference>
<evidence type="ECO:0000313" key="2">
    <source>
        <dbReference type="EMBL" id="EKM56169.1"/>
    </source>
</evidence>
<dbReference type="Gene3D" id="3.40.50.300">
    <property type="entry name" value="P-loop containing nucleotide triphosphate hydrolases"/>
    <property type="match status" value="1"/>
</dbReference>
<gene>
    <name evidence="2" type="ORF">PHACADRAFT_209653</name>
</gene>
<dbReference type="EMBL" id="JH930472">
    <property type="protein sequence ID" value="EKM56169.1"/>
    <property type="molecule type" value="Genomic_DNA"/>
</dbReference>
<dbReference type="KEGG" id="pco:PHACADRAFT_209653"/>
<reference evidence="2 3" key="1">
    <citation type="journal article" date="2012" name="BMC Genomics">
        <title>Comparative genomics of the white-rot fungi, Phanerochaete carnosa and P. chrysosporium, to elucidate the genetic basis of the distinct wood types they colonize.</title>
        <authorList>
            <person name="Suzuki H."/>
            <person name="MacDonald J."/>
            <person name="Syed K."/>
            <person name="Salamov A."/>
            <person name="Hori C."/>
            <person name="Aerts A."/>
            <person name="Henrissat B."/>
            <person name="Wiebenga A."/>
            <person name="vanKuyk P.A."/>
            <person name="Barry K."/>
            <person name="Lindquist E."/>
            <person name="LaButti K."/>
            <person name="Lapidus A."/>
            <person name="Lucas S."/>
            <person name="Coutinho P."/>
            <person name="Gong Y."/>
            <person name="Samejima M."/>
            <person name="Mahadevan R."/>
            <person name="Abou-Zaid M."/>
            <person name="de Vries R.P."/>
            <person name="Igarashi K."/>
            <person name="Yadav J.S."/>
            <person name="Grigoriev I.V."/>
            <person name="Master E.R."/>
        </authorList>
    </citation>
    <scope>NUCLEOTIDE SEQUENCE [LARGE SCALE GENOMIC DNA]</scope>
    <source>
        <strain evidence="2 3">HHB-10118-sp</strain>
    </source>
</reference>